<organism evidence="1">
    <name type="scientific">viral metagenome</name>
    <dbReference type="NCBI Taxonomy" id="1070528"/>
    <lineage>
        <taxon>unclassified sequences</taxon>
        <taxon>metagenomes</taxon>
        <taxon>organismal metagenomes</taxon>
    </lineage>
</organism>
<evidence type="ECO:0000313" key="1">
    <source>
        <dbReference type="EMBL" id="QHT04832.1"/>
    </source>
</evidence>
<dbReference type="AlphaFoldDB" id="A0A6C0CKZ5"/>
<accession>A0A6C0CKZ5</accession>
<name>A0A6C0CKZ5_9ZZZZ</name>
<dbReference type="EMBL" id="MN739439">
    <property type="protein sequence ID" value="QHT04832.1"/>
    <property type="molecule type" value="Genomic_DNA"/>
</dbReference>
<sequence length="69" mass="7941">MPGSIRSLALDLSLSIFIPYRDKELYEKGAKVDCDKCHKEITDMPCIGNRYNIIPIRDKTLSLWAKGLW</sequence>
<protein>
    <submittedName>
        <fullName evidence="1">Uncharacterized protein</fullName>
    </submittedName>
</protein>
<proteinExistence type="predicted"/>
<reference evidence="1" key="1">
    <citation type="journal article" date="2020" name="Nature">
        <title>Giant virus diversity and host interactions through global metagenomics.</title>
        <authorList>
            <person name="Schulz F."/>
            <person name="Roux S."/>
            <person name="Paez-Espino D."/>
            <person name="Jungbluth S."/>
            <person name="Walsh D.A."/>
            <person name="Denef V.J."/>
            <person name="McMahon K.D."/>
            <person name="Konstantinidis K.T."/>
            <person name="Eloe-Fadrosh E.A."/>
            <person name="Kyrpides N.C."/>
            <person name="Woyke T."/>
        </authorList>
    </citation>
    <scope>NUCLEOTIDE SEQUENCE</scope>
    <source>
        <strain evidence="1">GVMAG-M-3300021343-4</strain>
    </source>
</reference>